<dbReference type="EMBL" id="OU015568">
    <property type="protein sequence ID" value="CAG5085720.1"/>
    <property type="molecule type" value="Genomic_DNA"/>
</dbReference>
<protein>
    <submittedName>
        <fullName evidence="1">Oidioi.mRNA.OKI2018_I69.PAR.g10979.t1.cds</fullName>
    </submittedName>
</protein>
<dbReference type="SUPFAM" id="SSF117281">
    <property type="entry name" value="Kelch motif"/>
    <property type="match status" value="1"/>
</dbReference>
<reference evidence="1 2" key="1">
    <citation type="submission" date="2021-04" db="EMBL/GenBank/DDBJ databases">
        <authorList>
            <person name="Bliznina A."/>
        </authorList>
    </citation>
    <scope>NUCLEOTIDE SEQUENCE [LARGE SCALE GENOMIC DNA]</scope>
</reference>
<name>A0ABN7RTC6_OIKDI</name>
<dbReference type="Proteomes" id="UP001158576">
    <property type="component" value="Chromosome PAR"/>
</dbReference>
<evidence type="ECO:0000313" key="1">
    <source>
        <dbReference type="EMBL" id="CAG5085720.1"/>
    </source>
</evidence>
<proteinExistence type="predicted"/>
<sequence>MSKEAKLSRSLITSASIPREAEVMLTLRADGTVEDQFFKTPAVSGNDNYVAGSKYAILKGIGYLFGSTDNYKIAMLHCCEFVELSVRLNLKVQSHSSILTVVEPTKSYILICFGSAPNTDCEIFDGTSVTQLGFQSNYDHYSGCLVSYNGTPTAVKSKYSGGNQKVEILGASSWTEIADHPGVSFAQGCVEVENGFLTLGGKDPSTSVDILDIHLLRNDVWSNVGTLQKGVKGPGVISFGQKILVVGGVDPDGAEVESLQWDGNNVTSSEIIYSLTEASTRPMVFRASSGMCPP</sequence>
<evidence type="ECO:0000313" key="2">
    <source>
        <dbReference type="Proteomes" id="UP001158576"/>
    </source>
</evidence>
<keyword evidence="2" id="KW-1185">Reference proteome</keyword>
<dbReference type="Gene3D" id="2.120.10.80">
    <property type="entry name" value="Kelch-type beta propeller"/>
    <property type="match status" value="1"/>
</dbReference>
<gene>
    <name evidence="1" type="ORF">OKIOD_LOCUS2537</name>
</gene>
<dbReference type="InterPro" id="IPR015915">
    <property type="entry name" value="Kelch-typ_b-propeller"/>
</dbReference>
<accession>A0ABN7RTC6</accession>
<organism evidence="1 2">
    <name type="scientific">Oikopleura dioica</name>
    <name type="common">Tunicate</name>
    <dbReference type="NCBI Taxonomy" id="34765"/>
    <lineage>
        <taxon>Eukaryota</taxon>
        <taxon>Metazoa</taxon>
        <taxon>Chordata</taxon>
        <taxon>Tunicata</taxon>
        <taxon>Appendicularia</taxon>
        <taxon>Copelata</taxon>
        <taxon>Oikopleuridae</taxon>
        <taxon>Oikopleura</taxon>
    </lineage>
</organism>